<dbReference type="EMBL" id="JBHLWH010000039">
    <property type="protein sequence ID" value="MFC0249461.1"/>
    <property type="molecule type" value="Genomic_DNA"/>
</dbReference>
<feature type="region of interest" description="Disordered" evidence="3">
    <location>
        <begin position="1"/>
        <end position="70"/>
    </location>
</feature>
<accession>A0ABV6F7F4</accession>
<feature type="compositionally biased region" description="Acidic residues" evidence="3">
    <location>
        <begin position="151"/>
        <end position="160"/>
    </location>
</feature>
<dbReference type="Proteomes" id="UP001589766">
    <property type="component" value="Unassembled WGS sequence"/>
</dbReference>
<dbReference type="SMART" id="SM00228">
    <property type="entry name" value="PDZ"/>
    <property type="match status" value="1"/>
</dbReference>
<organism evidence="5 6">
    <name type="scientific">Citricoccus parietis</name>
    <dbReference type="NCBI Taxonomy" id="592307"/>
    <lineage>
        <taxon>Bacteria</taxon>
        <taxon>Bacillati</taxon>
        <taxon>Actinomycetota</taxon>
        <taxon>Actinomycetes</taxon>
        <taxon>Micrococcales</taxon>
        <taxon>Micrococcaceae</taxon>
        <taxon>Citricoccus</taxon>
    </lineage>
</organism>
<dbReference type="RefSeq" id="WP_378042474.1">
    <property type="nucleotide sequence ID" value="NZ_JBHLWH010000039.1"/>
</dbReference>
<name>A0ABV6F7F4_9MICC</name>
<dbReference type="PRINTS" id="PR00834">
    <property type="entry name" value="PROTEASES2C"/>
</dbReference>
<gene>
    <name evidence="5" type="ORF">ACFFIO_13225</name>
</gene>
<evidence type="ECO:0000256" key="3">
    <source>
        <dbReference type="SAM" id="MobiDB-lite"/>
    </source>
</evidence>
<evidence type="ECO:0000313" key="6">
    <source>
        <dbReference type="Proteomes" id="UP001589766"/>
    </source>
</evidence>
<dbReference type="Gene3D" id="2.30.42.10">
    <property type="match status" value="1"/>
</dbReference>
<evidence type="ECO:0000256" key="1">
    <source>
        <dbReference type="ARBA" id="ARBA00022670"/>
    </source>
</evidence>
<dbReference type="InterPro" id="IPR036034">
    <property type="entry name" value="PDZ_sf"/>
</dbReference>
<keyword evidence="2" id="KW-0378">Hydrolase</keyword>
<proteinExistence type="predicted"/>
<dbReference type="PANTHER" id="PTHR43343:SF3">
    <property type="entry name" value="PROTEASE DO-LIKE 8, CHLOROPLASTIC"/>
    <property type="match status" value="1"/>
</dbReference>
<evidence type="ECO:0000256" key="2">
    <source>
        <dbReference type="ARBA" id="ARBA00022801"/>
    </source>
</evidence>
<dbReference type="SUPFAM" id="SSF50156">
    <property type="entry name" value="PDZ domain-like"/>
    <property type="match status" value="1"/>
</dbReference>
<comment type="caution">
    <text evidence="5">The sequence shown here is derived from an EMBL/GenBank/DDBJ whole genome shotgun (WGS) entry which is preliminary data.</text>
</comment>
<keyword evidence="6" id="KW-1185">Reference proteome</keyword>
<dbReference type="SUPFAM" id="SSF50494">
    <property type="entry name" value="Trypsin-like serine proteases"/>
    <property type="match status" value="1"/>
</dbReference>
<reference evidence="5 6" key="1">
    <citation type="submission" date="2024-09" db="EMBL/GenBank/DDBJ databases">
        <authorList>
            <person name="Sun Q."/>
            <person name="Mori K."/>
        </authorList>
    </citation>
    <scope>NUCLEOTIDE SEQUENCE [LARGE SCALE GENOMIC DNA]</scope>
    <source>
        <strain evidence="5 6">CCM 7609</strain>
    </source>
</reference>
<sequence length="532" mass="51410">MTGTGPTTPDSAGQPSGGQPADARPAGRPHPETAALPILSADAAPGAGSETPAVNDPAVGHPDAATGDRPRRIRWSVATLAVAGLMVAGGIGGVVAESVGEGTPDVASSPVSAGVADPTSGASAQTVSDPATLAETLDHVHDGTSVPADDNTVDSTDDGTDVSPEGNAGSGAEIPNGPNGGYSFGGPERNDAGPGGAGSAGEWGAAGTEVDAGVEVPDADGILEVNTASDLGEGAGTGMVLSSDGLALTNYHVVDGSSEVEVTVSDTGETYRATVVGRDATHDVAVLQLQDAADLETISVDAAGVETGESVAAIGNGSGQGYLTAVSGNVTAVDQSISAASLGDTEDLTGLIETDADVVPGYSGGPLVDGDGQVVGMSTAASTGQTSEQVNGYAVGITEALGIADQILAGTESDTVQVGSSGALGVTITDAAAAAQQEYADPRSRGSREGGTDSATSGALVVEVAPGSAAESAGLVAGDTVTVLDGTAVADSSELSDQVSALDPGDSVSLVWTDADGAEHTANLDLGESTVN</sequence>
<dbReference type="Pfam" id="PF13180">
    <property type="entry name" value="PDZ_2"/>
    <property type="match status" value="1"/>
</dbReference>
<feature type="region of interest" description="Disordered" evidence="3">
    <location>
        <begin position="141"/>
        <end position="204"/>
    </location>
</feature>
<dbReference type="Gene3D" id="2.40.10.120">
    <property type="match status" value="1"/>
</dbReference>
<evidence type="ECO:0000313" key="5">
    <source>
        <dbReference type="EMBL" id="MFC0249461.1"/>
    </source>
</evidence>
<dbReference type="InterPro" id="IPR009003">
    <property type="entry name" value="Peptidase_S1_PA"/>
</dbReference>
<dbReference type="InterPro" id="IPR001940">
    <property type="entry name" value="Peptidase_S1C"/>
</dbReference>
<dbReference type="Pfam" id="PF13365">
    <property type="entry name" value="Trypsin_2"/>
    <property type="match status" value="1"/>
</dbReference>
<protein>
    <submittedName>
        <fullName evidence="5">Trypsin-like peptidase domain-containing protein</fullName>
    </submittedName>
</protein>
<feature type="domain" description="PDZ" evidence="4">
    <location>
        <begin position="413"/>
        <end position="502"/>
    </location>
</feature>
<dbReference type="InterPro" id="IPR001478">
    <property type="entry name" value="PDZ"/>
</dbReference>
<keyword evidence="1" id="KW-0645">Protease</keyword>
<dbReference type="PROSITE" id="PS50106">
    <property type="entry name" value="PDZ"/>
    <property type="match status" value="1"/>
</dbReference>
<dbReference type="PANTHER" id="PTHR43343">
    <property type="entry name" value="PEPTIDASE S12"/>
    <property type="match status" value="1"/>
</dbReference>
<feature type="region of interest" description="Disordered" evidence="3">
    <location>
        <begin position="102"/>
        <end position="126"/>
    </location>
</feature>
<dbReference type="InterPro" id="IPR051201">
    <property type="entry name" value="Chloro_Bact_Ser_Proteases"/>
</dbReference>
<evidence type="ECO:0000259" key="4">
    <source>
        <dbReference type="PROSITE" id="PS50106"/>
    </source>
</evidence>
<feature type="compositionally biased region" description="Polar residues" evidence="3">
    <location>
        <begin position="1"/>
        <end position="14"/>
    </location>
</feature>